<accession>A0A7H4LG62</accession>
<feature type="compositionally biased region" description="Basic and acidic residues" evidence="1">
    <location>
        <begin position="1"/>
        <end position="10"/>
    </location>
</feature>
<feature type="region of interest" description="Disordered" evidence="1">
    <location>
        <begin position="153"/>
        <end position="305"/>
    </location>
</feature>
<feature type="compositionally biased region" description="Basic and acidic residues" evidence="1">
    <location>
        <begin position="271"/>
        <end position="290"/>
    </location>
</feature>
<dbReference type="Proteomes" id="UP000280104">
    <property type="component" value="Chromosome II"/>
</dbReference>
<protein>
    <submittedName>
        <fullName evidence="2">Uncharacterized protein</fullName>
    </submittedName>
</protein>
<dbReference type="AlphaFoldDB" id="A0A7H4LG62"/>
<dbReference type="PANTHER" id="PTHR33067:SF31">
    <property type="entry name" value="RNA-DIRECTED DNA POLYMERASE"/>
    <property type="match status" value="1"/>
</dbReference>
<dbReference type="InterPro" id="IPR021109">
    <property type="entry name" value="Peptidase_aspartic_dom_sf"/>
</dbReference>
<dbReference type="SUPFAM" id="SSF50630">
    <property type="entry name" value="Acid proteases"/>
    <property type="match status" value="1"/>
</dbReference>
<dbReference type="EMBL" id="LS480641">
    <property type="protein sequence ID" value="SPT17600.1"/>
    <property type="molecule type" value="Genomic_DNA"/>
</dbReference>
<sequence length="547" mass="61105">MRNLKDEKTKIYPSTTRGGKELPSSSALDSPSLMSKFATPTHAIDSDRSHVIDDATSAMHDTYDETTSMLDTTVPLGEFLGEQLARARENEIIETGNIDESDDEDSPPRYELPVVSEGFISKHASMVTTQVEQVLKAQNVLLDVLNNKKNDNDVRVMTRGGKMTREPLYPEGRPKRIEQDSQRTNFDAPSPSKKKKKKNDRTLHASSEPVVDTPKNPNDISISDAETQSGDEHEPSDNVNNDVHVDAQPSNNNDVEIEPALDLDNPQSKNQRCDKRDFIARKHGKEREPWVQKPMPFPPKPSKKKDDEYFERFAEMIRPIFLRMRLTDMLKMNPYAKYMKDIVTNKRKTPEAEISTMLANYTFKGGIPKKLGDPGVPTIPCSIKRNYVKTALCDLGAGVSVMPLSLYRRLDLNKLTPTEISLQMADKSTTIPIGICEDVPVVVANVTILTDFVILDIPEDDSMSIILGTPFLNTAGAVIDCNKGNITFHVNGNQHTVHFPSKQPQVHSINSTGKISSIIIGGFDFLFLLSRRNMIFLLLGTCISPLR</sequence>
<feature type="compositionally biased region" description="Basic and acidic residues" evidence="1">
    <location>
        <begin position="172"/>
        <end position="181"/>
    </location>
</feature>
<evidence type="ECO:0000256" key="1">
    <source>
        <dbReference type="SAM" id="MobiDB-lite"/>
    </source>
</evidence>
<organism evidence="2 3">
    <name type="scientific">Triticum aestivum</name>
    <name type="common">Wheat</name>
    <dbReference type="NCBI Taxonomy" id="4565"/>
    <lineage>
        <taxon>Eukaryota</taxon>
        <taxon>Viridiplantae</taxon>
        <taxon>Streptophyta</taxon>
        <taxon>Embryophyta</taxon>
        <taxon>Tracheophyta</taxon>
        <taxon>Spermatophyta</taxon>
        <taxon>Magnoliopsida</taxon>
        <taxon>Liliopsida</taxon>
        <taxon>Poales</taxon>
        <taxon>Poaceae</taxon>
        <taxon>BOP clade</taxon>
        <taxon>Pooideae</taxon>
        <taxon>Triticodae</taxon>
        <taxon>Triticeae</taxon>
        <taxon>Triticinae</taxon>
        <taxon>Triticum</taxon>
    </lineage>
</organism>
<proteinExistence type="predicted"/>
<evidence type="ECO:0000313" key="3">
    <source>
        <dbReference type="Proteomes" id="UP000280104"/>
    </source>
</evidence>
<dbReference type="CDD" id="cd00303">
    <property type="entry name" value="retropepsin_like"/>
    <property type="match status" value="1"/>
</dbReference>
<dbReference type="Gene3D" id="2.40.70.10">
    <property type="entry name" value="Acid Proteases"/>
    <property type="match status" value="1"/>
</dbReference>
<reference evidence="2 3" key="1">
    <citation type="submission" date="2018-05" db="EMBL/GenBank/DDBJ databases">
        <authorList>
            <person name="Thind KAUR A."/>
        </authorList>
    </citation>
    <scope>NUCLEOTIDE SEQUENCE [LARGE SCALE GENOMIC DNA]</scope>
</reference>
<feature type="compositionally biased region" description="Low complexity" evidence="1">
    <location>
        <begin position="22"/>
        <end position="33"/>
    </location>
</feature>
<evidence type="ECO:0000313" key="2">
    <source>
        <dbReference type="EMBL" id="SPT17600.1"/>
    </source>
</evidence>
<name>A0A7H4LG62_WHEAT</name>
<feature type="compositionally biased region" description="Polar residues" evidence="1">
    <location>
        <begin position="215"/>
        <end position="228"/>
    </location>
</feature>
<dbReference type="PANTHER" id="PTHR33067">
    <property type="entry name" value="RNA-DIRECTED DNA POLYMERASE-RELATED"/>
    <property type="match status" value="1"/>
</dbReference>
<gene>
    <name evidence="2" type="ORF">CAMPLR22A2D_LOCUS2210</name>
</gene>
<feature type="region of interest" description="Disordered" evidence="1">
    <location>
        <begin position="1"/>
        <end position="33"/>
    </location>
</feature>